<keyword evidence="8" id="KW-1185">Reference proteome</keyword>
<dbReference type="EMBL" id="NKUJ01000096">
    <property type="protein sequence ID" value="RMJ13953.1"/>
    <property type="molecule type" value="Genomic_DNA"/>
</dbReference>
<dbReference type="InterPro" id="IPR051799">
    <property type="entry name" value="NADH_flavin_oxidoreductase"/>
</dbReference>
<dbReference type="GO" id="GO:0010181">
    <property type="term" value="F:FMN binding"/>
    <property type="evidence" value="ECO:0007669"/>
    <property type="project" value="InterPro"/>
</dbReference>
<dbReference type="OrthoDB" id="1663137at2759"/>
<dbReference type="CDD" id="cd04733">
    <property type="entry name" value="OYE_like_2_FMN"/>
    <property type="match status" value="1"/>
</dbReference>
<sequence length="429" mass="46887">MAAPRHGSPGVDPAPLFEPLTYSPSGRTAPNRFLKAATSERLASWDPKDESARGIPSKQLINLYRSWGAGGWGQMLTGNIATDAVHLEAAGNTIIKASDPFEGPRFEAFKELAAAGKENGSLLIGQVTHAGRQVESWIQPNPISASAVPLKQSATGRTYGEAREATKEDIASIIEGFAHAAEYLEKAGFDGMELHGAHGYLIAQFLSPRTNKRTDEYGGNLENRSRIVFEIANEIRKRVSPKFMLGIKINSVEYQPEGITLDDVKEFSIALENAHFDFIEISGGNYEKLAFKHVKEENKKHENYFLTQAEEIVKSLKGETRIFSTGGFKTTAGLVNSLATLDGVGIGRAACQEPGLPNAIKNEGATGVLKQAFDEEGFQAMALVFVLINQIANGLRPADFSLKENVDEAWEKAKQHMQRVAEDKEHYVI</sequence>
<evidence type="ECO:0000259" key="6">
    <source>
        <dbReference type="Pfam" id="PF00724"/>
    </source>
</evidence>
<dbReference type="InterPro" id="IPR013785">
    <property type="entry name" value="Aldolase_TIM"/>
</dbReference>
<evidence type="ECO:0000313" key="7">
    <source>
        <dbReference type="EMBL" id="RMJ13953.1"/>
    </source>
</evidence>
<evidence type="ECO:0000256" key="5">
    <source>
        <dbReference type="SAM" id="MobiDB-lite"/>
    </source>
</evidence>
<dbReference type="InterPro" id="IPR001155">
    <property type="entry name" value="OxRdtase_FMN_N"/>
</dbReference>
<keyword evidence="4" id="KW-0560">Oxidoreductase</keyword>
<dbReference type="SUPFAM" id="SSF51395">
    <property type="entry name" value="FMN-linked oxidoreductases"/>
    <property type="match status" value="1"/>
</dbReference>
<feature type="domain" description="NADH:flavin oxidoreductase/NADH oxidase N-terminal" evidence="6">
    <location>
        <begin position="16"/>
        <end position="362"/>
    </location>
</feature>
<gene>
    <name evidence="7" type="ORF">CDV36_006378</name>
</gene>
<evidence type="ECO:0000256" key="3">
    <source>
        <dbReference type="ARBA" id="ARBA00022643"/>
    </source>
</evidence>
<name>A0A3M2S8R2_9HYPO</name>
<comment type="similarity">
    <text evidence="1">Belongs to the NADH:flavin oxidoreductase/NADH oxidase family.</text>
</comment>
<reference evidence="7 8" key="1">
    <citation type="submission" date="2017-06" db="EMBL/GenBank/DDBJ databases">
        <title>Comparative genomic analysis of Ambrosia Fusariam Clade fungi.</title>
        <authorList>
            <person name="Stajich J.E."/>
            <person name="Carrillo J."/>
            <person name="Kijimoto T."/>
            <person name="Eskalen A."/>
            <person name="O'Donnell K."/>
            <person name="Kasson M."/>
        </authorList>
    </citation>
    <scope>NUCLEOTIDE SEQUENCE [LARGE SCALE GENOMIC DNA]</scope>
    <source>
        <strain evidence="7">UCR3666</strain>
    </source>
</reference>
<dbReference type="Proteomes" id="UP000277212">
    <property type="component" value="Unassembled WGS sequence"/>
</dbReference>
<proteinExistence type="inferred from homology"/>
<accession>A0A3M2S8R2</accession>
<dbReference type="Pfam" id="PF00724">
    <property type="entry name" value="Oxidored_FMN"/>
    <property type="match status" value="1"/>
</dbReference>
<evidence type="ECO:0000256" key="1">
    <source>
        <dbReference type="ARBA" id="ARBA00005979"/>
    </source>
</evidence>
<dbReference type="PANTHER" id="PTHR43656">
    <property type="entry name" value="BINDING OXIDOREDUCTASE, PUTATIVE (AFU_ORTHOLOGUE AFUA_2G08260)-RELATED"/>
    <property type="match status" value="1"/>
</dbReference>
<feature type="region of interest" description="Disordered" evidence="5">
    <location>
        <begin position="1"/>
        <end position="31"/>
    </location>
</feature>
<evidence type="ECO:0000313" key="8">
    <source>
        <dbReference type="Proteomes" id="UP000277212"/>
    </source>
</evidence>
<dbReference type="PANTHER" id="PTHR43656:SF5">
    <property type="entry name" value="NADH:FLAVIN OXIDOREDUCTASE_NADH OXIDASE N-TERMINAL DOMAIN-CONTAINING PROTEIN"/>
    <property type="match status" value="1"/>
</dbReference>
<dbReference type="Gene3D" id="3.20.20.70">
    <property type="entry name" value="Aldolase class I"/>
    <property type="match status" value="1"/>
</dbReference>
<dbReference type="AlphaFoldDB" id="A0A3M2S8R2"/>
<evidence type="ECO:0000256" key="2">
    <source>
        <dbReference type="ARBA" id="ARBA00022630"/>
    </source>
</evidence>
<keyword evidence="2" id="KW-0285">Flavoprotein</keyword>
<organism evidence="7 8">
    <name type="scientific">Fusarium kuroshium</name>
    <dbReference type="NCBI Taxonomy" id="2010991"/>
    <lineage>
        <taxon>Eukaryota</taxon>
        <taxon>Fungi</taxon>
        <taxon>Dikarya</taxon>
        <taxon>Ascomycota</taxon>
        <taxon>Pezizomycotina</taxon>
        <taxon>Sordariomycetes</taxon>
        <taxon>Hypocreomycetidae</taxon>
        <taxon>Hypocreales</taxon>
        <taxon>Nectriaceae</taxon>
        <taxon>Fusarium</taxon>
        <taxon>Fusarium solani species complex</taxon>
    </lineage>
</organism>
<protein>
    <recommendedName>
        <fullName evidence="6">NADH:flavin oxidoreductase/NADH oxidase N-terminal domain-containing protein</fullName>
    </recommendedName>
</protein>
<comment type="caution">
    <text evidence="7">The sequence shown here is derived from an EMBL/GenBank/DDBJ whole genome shotgun (WGS) entry which is preliminary data.</text>
</comment>
<keyword evidence="3" id="KW-0288">FMN</keyword>
<dbReference type="GO" id="GO:0016491">
    <property type="term" value="F:oxidoreductase activity"/>
    <property type="evidence" value="ECO:0007669"/>
    <property type="project" value="UniProtKB-KW"/>
</dbReference>
<dbReference type="STRING" id="2010991.A0A3M2S8R2"/>
<evidence type="ECO:0000256" key="4">
    <source>
        <dbReference type="ARBA" id="ARBA00023002"/>
    </source>
</evidence>